<dbReference type="EMBL" id="LTAI01000107">
    <property type="protein sequence ID" value="ORD99823.1"/>
    <property type="molecule type" value="Genomic_DNA"/>
</dbReference>
<sequence>MWVTMLLVVLLLLLYHNNHSLHHLQILPLCTFFLSL</sequence>
<feature type="signal peptide" evidence="1">
    <location>
        <begin position="1"/>
        <end position="20"/>
    </location>
</feature>
<evidence type="ECO:0000313" key="2">
    <source>
        <dbReference type="EMBL" id="ORD99823.1"/>
    </source>
</evidence>
<dbReference type="Proteomes" id="UP000192501">
    <property type="component" value="Unassembled WGS sequence"/>
</dbReference>
<name>A0A1X0QJA5_9MICR</name>
<evidence type="ECO:0000313" key="3">
    <source>
        <dbReference type="Proteomes" id="UP000192501"/>
    </source>
</evidence>
<protein>
    <submittedName>
        <fullName evidence="2">Uncharacterized protein</fullName>
    </submittedName>
</protein>
<reference evidence="2 3" key="1">
    <citation type="journal article" date="2017" name="Environ. Microbiol.">
        <title>Decay of the glycolytic pathway and adaptation to intranuclear parasitism within Enterocytozoonidae microsporidia.</title>
        <authorList>
            <person name="Wiredu Boakye D."/>
            <person name="Jaroenlak P."/>
            <person name="Prachumwat A."/>
            <person name="Williams T.A."/>
            <person name="Bateman K.S."/>
            <person name="Itsathitphaisarn O."/>
            <person name="Sritunyalucksana K."/>
            <person name="Paszkiewicz K.H."/>
            <person name="Moore K.A."/>
            <person name="Stentiford G.D."/>
            <person name="Williams B.A."/>
        </authorList>
    </citation>
    <scope>NUCLEOTIDE SEQUENCE [LARGE SCALE GENOMIC DNA]</scope>
    <source>
        <strain evidence="3">canceri</strain>
    </source>
</reference>
<organism evidence="2 3">
    <name type="scientific">Hepatospora eriocheir</name>
    <dbReference type="NCBI Taxonomy" id="1081669"/>
    <lineage>
        <taxon>Eukaryota</taxon>
        <taxon>Fungi</taxon>
        <taxon>Fungi incertae sedis</taxon>
        <taxon>Microsporidia</taxon>
        <taxon>Hepatosporidae</taxon>
        <taxon>Hepatospora</taxon>
    </lineage>
</organism>
<comment type="caution">
    <text evidence="2">The sequence shown here is derived from an EMBL/GenBank/DDBJ whole genome shotgun (WGS) entry which is preliminary data.</text>
</comment>
<proteinExistence type="predicted"/>
<keyword evidence="1" id="KW-0732">Signal</keyword>
<gene>
    <name evidence="2" type="ORF">A0H76_3012</name>
</gene>
<feature type="chain" id="PRO_5012710254" evidence="1">
    <location>
        <begin position="21"/>
        <end position="36"/>
    </location>
</feature>
<evidence type="ECO:0000256" key="1">
    <source>
        <dbReference type="SAM" id="SignalP"/>
    </source>
</evidence>
<accession>A0A1X0QJA5</accession>
<dbReference type="VEuPathDB" id="MicrosporidiaDB:A0H76_3012"/>
<dbReference type="AlphaFoldDB" id="A0A1X0QJA5"/>